<protein>
    <recommendedName>
        <fullName evidence="1">Hedgehog/Intein (Hint) domain-containing protein</fullName>
    </recommendedName>
</protein>
<dbReference type="Gene3D" id="2.170.16.10">
    <property type="entry name" value="Hedgehog/Intein (Hint) domain"/>
    <property type="match status" value="1"/>
</dbReference>
<gene>
    <name evidence="2" type="ORF">C5750_08430</name>
</gene>
<evidence type="ECO:0000259" key="1">
    <source>
        <dbReference type="Pfam" id="PF13403"/>
    </source>
</evidence>
<dbReference type="InterPro" id="IPR036844">
    <property type="entry name" value="Hint_dom_sf"/>
</dbReference>
<dbReference type="RefSeq" id="WP_105733422.1">
    <property type="nucleotide sequence ID" value="NZ_PVBT01000002.1"/>
</dbReference>
<dbReference type="SUPFAM" id="SSF51294">
    <property type="entry name" value="Hedgehog/intein (Hint) domain"/>
    <property type="match status" value="1"/>
</dbReference>
<dbReference type="InterPro" id="IPR006141">
    <property type="entry name" value="Intein_N"/>
</dbReference>
<keyword evidence="3" id="KW-1185">Reference proteome</keyword>
<comment type="caution">
    <text evidence="2">The sequence shown here is derived from an EMBL/GenBank/DDBJ whole genome shotgun (WGS) entry which is preliminary data.</text>
</comment>
<dbReference type="OrthoDB" id="6305173at2"/>
<reference evidence="2 3" key="1">
    <citation type="submission" date="2018-02" db="EMBL/GenBank/DDBJ databases">
        <title>The draft genome of Phyllobacterium myrsinacearum DSM5892.</title>
        <authorList>
            <person name="Li L."/>
            <person name="Liu L."/>
            <person name="Zhang X."/>
            <person name="Wang T."/>
        </authorList>
    </citation>
    <scope>NUCLEOTIDE SEQUENCE [LARGE SCALE GENOMIC DNA]</scope>
    <source>
        <strain evidence="2 3">DSM 5892</strain>
    </source>
</reference>
<dbReference type="Proteomes" id="UP000238563">
    <property type="component" value="Unassembled WGS sequence"/>
</dbReference>
<sequence length="392" mass="41446">MALVHLDLINNSTTTIDSSWNSSNTLELGLVSSGTLIVNGATVNLTSLVGGGVVTNTTIQLENGANVTVNPALAGVSAGSTFHYLIGAGTTLTLQSGLISVDLIQNTTVDFLGSGGTGHFVFTPPVLGLSLSAAPNIINANAGDQVTVTGSSSVTQNGNVITFHGGLGGLVTLAQYTIPAGAQYTYSDASDTLTFTLPCFVRGTRVATPEGEVPVEYLNVGDKILSFNNGATEVKWIGKRIVDPKLMDKPRDELPVHIHAGAIADNVPHRDLFVSPDHCMFINGSLIPAKLLINGTTITQEIVLDPIEYFHIELEEHDVIWAEGAQAETYLDLGNRKAFLEPGILQFTSIKAKEVKSNFPLAYWGPAVDMARALIAERETALGYITDEAKAS</sequence>
<dbReference type="EMBL" id="PVBT01000002">
    <property type="protein sequence ID" value="PRD55194.1"/>
    <property type="molecule type" value="Genomic_DNA"/>
</dbReference>
<dbReference type="Pfam" id="PF13403">
    <property type="entry name" value="Hint_2"/>
    <property type="match status" value="1"/>
</dbReference>
<evidence type="ECO:0000313" key="2">
    <source>
        <dbReference type="EMBL" id="PRD55194.1"/>
    </source>
</evidence>
<accession>A0A2S9JPS6</accession>
<dbReference type="InterPro" id="IPR028992">
    <property type="entry name" value="Hedgehog/Intein_dom"/>
</dbReference>
<organism evidence="2 3">
    <name type="scientific">Phyllobacterium myrsinacearum</name>
    <dbReference type="NCBI Taxonomy" id="28101"/>
    <lineage>
        <taxon>Bacteria</taxon>
        <taxon>Pseudomonadati</taxon>
        <taxon>Pseudomonadota</taxon>
        <taxon>Alphaproteobacteria</taxon>
        <taxon>Hyphomicrobiales</taxon>
        <taxon>Phyllobacteriaceae</taxon>
        <taxon>Phyllobacterium</taxon>
    </lineage>
</organism>
<dbReference type="AlphaFoldDB" id="A0A2S9JPS6"/>
<dbReference type="GO" id="GO:0016539">
    <property type="term" value="P:intein-mediated protein splicing"/>
    <property type="evidence" value="ECO:0007669"/>
    <property type="project" value="InterPro"/>
</dbReference>
<evidence type="ECO:0000313" key="3">
    <source>
        <dbReference type="Proteomes" id="UP000238563"/>
    </source>
</evidence>
<feature type="domain" description="Hedgehog/Intein (Hint)" evidence="1">
    <location>
        <begin position="198"/>
        <end position="332"/>
    </location>
</feature>
<name>A0A2S9JPS6_9HYPH</name>
<proteinExistence type="predicted"/>
<dbReference type="PROSITE" id="PS50817">
    <property type="entry name" value="INTEIN_N_TER"/>
    <property type="match status" value="1"/>
</dbReference>